<feature type="region of interest" description="Disordered" evidence="2">
    <location>
        <begin position="1"/>
        <end position="33"/>
    </location>
</feature>
<feature type="compositionally biased region" description="Acidic residues" evidence="2">
    <location>
        <begin position="1"/>
        <end position="10"/>
    </location>
</feature>
<comment type="similarity">
    <text evidence="1">Belongs to the LytR/CpsA/Psr (LCP) family.</text>
</comment>
<dbReference type="Proteomes" id="UP001250214">
    <property type="component" value="Unassembled WGS sequence"/>
</dbReference>
<feature type="transmembrane region" description="Helical" evidence="3">
    <location>
        <begin position="62"/>
        <end position="85"/>
    </location>
</feature>
<feature type="domain" description="Cell envelope-related transcriptional attenuator" evidence="4">
    <location>
        <begin position="215"/>
        <end position="382"/>
    </location>
</feature>
<comment type="caution">
    <text evidence="5">The sequence shown here is derived from an EMBL/GenBank/DDBJ whole genome shotgun (WGS) entry which is preliminary data.</text>
</comment>
<keyword evidence="3" id="KW-0812">Transmembrane</keyword>
<keyword evidence="6" id="KW-1185">Reference proteome</keyword>
<dbReference type="InterPro" id="IPR050922">
    <property type="entry name" value="LytR/CpsA/Psr_CW_biosynth"/>
</dbReference>
<evidence type="ECO:0000313" key="5">
    <source>
        <dbReference type="EMBL" id="MDS1268894.1"/>
    </source>
</evidence>
<name>A0ABU2H2P8_9ACTN</name>
<feature type="transmembrane region" description="Helical" evidence="3">
    <location>
        <begin position="105"/>
        <end position="127"/>
    </location>
</feature>
<dbReference type="RefSeq" id="WP_310910404.1">
    <property type="nucleotide sequence ID" value="NZ_JAVLVT010000001.1"/>
</dbReference>
<sequence length="534" mass="57978">MADQSEEQPQDSESRPDGDTSTGDVGSAPRPRDTRDLGTALAWTAGATAIPGLGHLRAGHRVLGSVILGTFLTCVGLATVMLMLFGDEIASSSRMFLQTDWLLGLAAATALGAVLWIATVIHSYLLLRPRGTRPGLRVLAVGVVTLLCLVVATPAAGVLHISYTAYATMSNVFAEDDEERPHDASDPWDGRDRISVLLMGNDGHPQRQGEIGTRIDSMMVANIDVEHGDVILIGLPRNLEDIPFPPGTALDERYPDGYDQLLLDIYQTVQEEPQGLAIDPTADDPAADTVRETVSHALNLDIDYYAMIDMRGFRDIVDAIGGVQIRITEPIPWGHQGDVLEEGMQTLTGQEALWYVRSRIGSDDYTRMGRQGCLVQAIAEQADPWTVLTSFQELARATEVTLGTDIPQSKLRHFVDVAELVPDGRMRTLQLSPPQVDPPRPNWIEIRSMVSNAVQEQEAAQAGPSGTDAADAPAEDEERNTADAPDTQEQETEPATGEEQRTDWQEWSGSDEPEPQDPGRQAGAQPSPLDELCP</sequence>
<dbReference type="EMBL" id="JAVLVT010000001">
    <property type="protein sequence ID" value="MDS1268894.1"/>
    <property type="molecule type" value="Genomic_DNA"/>
</dbReference>
<proteinExistence type="inferred from homology"/>
<dbReference type="PANTHER" id="PTHR33392:SF6">
    <property type="entry name" value="POLYISOPRENYL-TEICHOIC ACID--PEPTIDOGLYCAN TEICHOIC ACID TRANSFERASE TAGU"/>
    <property type="match status" value="1"/>
</dbReference>
<evidence type="ECO:0000313" key="6">
    <source>
        <dbReference type="Proteomes" id="UP001250214"/>
    </source>
</evidence>
<feature type="transmembrane region" description="Helical" evidence="3">
    <location>
        <begin position="139"/>
        <end position="163"/>
    </location>
</feature>
<accession>A0ABU2H2P8</accession>
<keyword evidence="3" id="KW-0472">Membrane</keyword>
<reference evidence="6" key="1">
    <citation type="submission" date="2023-07" db="EMBL/GenBank/DDBJ databases">
        <title>Novel species in the genus Lipingzhangella isolated from Sambhar Salt Lake.</title>
        <authorList>
            <person name="Jiya N."/>
            <person name="Kajale S."/>
            <person name="Sharma A."/>
        </authorList>
    </citation>
    <scope>NUCLEOTIDE SEQUENCE [LARGE SCALE GENOMIC DNA]</scope>
    <source>
        <strain evidence="6">LS1_29</strain>
    </source>
</reference>
<evidence type="ECO:0000256" key="1">
    <source>
        <dbReference type="ARBA" id="ARBA00006068"/>
    </source>
</evidence>
<feature type="region of interest" description="Disordered" evidence="2">
    <location>
        <begin position="455"/>
        <end position="534"/>
    </location>
</feature>
<dbReference type="Pfam" id="PF03816">
    <property type="entry name" value="LytR_cpsA_psr"/>
    <property type="match status" value="1"/>
</dbReference>
<evidence type="ECO:0000259" key="4">
    <source>
        <dbReference type="Pfam" id="PF03816"/>
    </source>
</evidence>
<keyword evidence="3" id="KW-1133">Transmembrane helix</keyword>
<gene>
    <name evidence="5" type="ORF">RIF23_01145</name>
</gene>
<protein>
    <submittedName>
        <fullName evidence="5">LCP family protein</fullName>
    </submittedName>
</protein>
<organism evidence="5 6">
    <name type="scientific">Lipingzhangella rawalii</name>
    <dbReference type="NCBI Taxonomy" id="2055835"/>
    <lineage>
        <taxon>Bacteria</taxon>
        <taxon>Bacillati</taxon>
        <taxon>Actinomycetota</taxon>
        <taxon>Actinomycetes</taxon>
        <taxon>Streptosporangiales</taxon>
        <taxon>Nocardiopsidaceae</taxon>
        <taxon>Lipingzhangella</taxon>
    </lineage>
</organism>
<dbReference type="PANTHER" id="PTHR33392">
    <property type="entry name" value="POLYISOPRENYL-TEICHOIC ACID--PEPTIDOGLYCAN TEICHOIC ACID TRANSFERASE TAGU"/>
    <property type="match status" value="1"/>
</dbReference>
<dbReference type="NCBIfam" id="TIGR00350">
    <property type="entry name" value="lytR_cpsA_psr"/>
    <property type="match status" value="1"/>
</dbReference>
<dbReference type="InterPro" id="IPR004474">
    <property type="entry name" value="LytR_CpsA_psr"/>
</dbReference>
<dbReference type="Gene3D" id="3.40.630.190">
    <property type="entry name" value="LCP protein"/>
    <property type="match status" value="1"/>
</dbReference>
<evidence type="ECO:0000256" key="2">
    <source>
        <dbReference type="SAM" id="MobiDB-lite"/>
    </source>
</evidence>
<evidence type="ECO:0000256" key="3">
    <source>
        <dbReference type="SAM" id="Phobius"/>
    </source>
</evidence>